<dbReference type="PANTHER" id="PTHR33823:SF4">
    <property type="entry name" value="GENERAL STRESS PROTEIN 16O"/>
    <property type="match status" value="1"/>
</dbReference>
<evidence type="ECO:0000256" key="2">
    <source>
        <dbReference type="ARBA" id="ARBA00022771"/>
    </source>
</evidence>
<dbReference type="PANTHER" id="PTHR33823">
    <property type="entry name" value="RNA POLYMERASE-BINDING TRANSCRIPTION FACTOR DKSA-RELATED"/>
    <property type="match status" value="1"/>
</dbReference>
<reference evidence="6" key="1">
    <citation type="submission" date="2020-11" db="EMBL/GenBank/DDBJ databases">
        <title>Sequencing the genomes of 1000 actinobacteria strains.</title>
        <authorList>
            <person name="Klenk H.-P."/>
        </authorList>
    </citation>
    <scope>NUCLEOTIDE SEQUENCE</scope>
    <source>
        <strain evidence="6">DSM 43175</strain>
    </source>
</reference>
<comment type="caution">
    <text evidence="6">The sequence shown here is derived from an EMBL/GenBank/DDBJ whole genome shotgun (WGS) entry which is preliminary data.</text>
</comment>
<dbReference type="Pfam" id="PF01258">
    <property type="entry name" value="zf-dskA_traR"/>
    <property type="match status" value="1"/>
</dbReference>
<evidence type="ECO:0000313" key="6">
    <source>
        <dbReference type="EMBL" id="MBG6087466.1"/>
    </source>
</evidence>
<keyword evidence="3" id="KW-0862">Zinc</keyword>
<evidence type="ECO:0000256" key="3">
    <source>
        <dbReference type="ARBA" id="ARBA00022833"/>
    </source>
</evidence>
<name>A0A931DH57_9ACTN</name>
<dbReference type="Proteomes" id="UP000614047">
    <property type="component" value="Unassembled WGS sequence"/>
</dbReference>
<dbReference type="Gene3D" id="1.20.120.910">
    <property type="entry name" value="DksA, coiled-coil domain"/>
    <property type="match status" value="1"/>
</dbReference>
<evidence type="ECO:0000259" key="5">
    <source>
        <dbReference type="Pfam" id="PF01258"/>
    </source>
</evidence>
<dbReference type="SUPFAM" id="SSF57716">
    <property type="entry name" value="Glucocorticoid receptor-like (DNA-binding domain)"/>
    <property type="match status" value="1"/>
</dbReference>
<keyword evidence="7" id="KW-1185">Reference proteome</keyword>
<protein>
    <submittedName>
        <fullName evidence="6">RNA polymerase-binding transcription factor DksA</fullName>
    </submittedName>
</protein>
<keyword evidence="2" id="KW-0863">Zinc-finger</keyword>
<dbReference type="EMBL" id="JADOUA010000001">
    <property type="protein sequence ID" value="MBG6087466.1"/>
    <property type="molecule type" value="Genomic_DNA"/>
</dbReference>
<keyword evidence="1" id="KW-0479">Metal-binding</keyword>
<dbReference type="InterPro" id="IPR000962">
    <property type="entry name" value="Znf_DskA_TraR"/>
</dbReference>
<feature type="zinc finger region" description="dksA C4-type" evidence="4">
    <location>
        <begin position="77"/>
        <end position="101"/>
    </location>
</feature>
<evidence type="ECO:0000256" key="1">
    <source>
        <dbReference type="ARBA" id="ARBA00022723"/>
    </source>
</evidence>
<dbReference type="PROSITE" id="PS51128">
    <property type="entry name" value="ZF_DKSA_2"/>
    <property type="match status" value="1"/>
</dbReference>
<dbReference type="AlphaFoldDB" id="A0A931DH57"/>
<gene>
    <name evidence="6" type="ORF">IW256_001579</name>
</gene>
<evidence type="ECO:0000256" key="4">
    <source>
        <dbReference type="PROSITE-ProRule" id="PRU00510"/>
    </source>
</evidence>
<dbReference type="RefSeq" id="WP_197010323.1">
    <property type="nucleotide sequence ID" value="NZ_BAABES010000006.1"/>
</dbReference>
<accession>A0A931DH57</accession>
<evidence type="ECO:0000313" key="7">
    <source>
        <dbReference type="Proteomes" id="UP000614047"/>
    </source>
</evidence>
<organism evidence="6 7">
    <name type="scientific">Actinomadura viridis</name>
    <dbReference type="NCBI Taxonomy" id="58110"/>
    <lineage>
        <taxon>Bacteria</taxon>
        <taxon>Bacillati</taxon>
        <taxon>Actinomycetota</taxon>
        <taxon>Actinomycetes</taxon>
        <taxon>Streptosporangiales</taxon>
        <taxon>Thermomonosporaceae</taxon>
        <taxon>Actinomadura</taxon>
    </lineage>
</organism>
<dbReference type="GO" id="GO:0008270">
    <property type="term" value="F:zinc ion binding"/>
    <property type="evidence" value="ECO:0007669"/>
    <property type="project" value="UniProtKB-KW"/>
</dbReference>
<feature type="domain" description="Zinc finger DksA/TraR C4-type" evidence="5">
    <location>
        <begin position="72"/>
        <end position="107"/>
    </location>
</feature>
<proteinExistence type="predicted"/>
<sequence length="110" mass="11905">MDTATARHRLEVMRADLDRSIAVLRSEHPERENSAADAGSVLTDSDRVQAALASLERHRAAVEAALSRISAGTYGQCLGCGKPVPEGRLEARPDAARCVTCQAKHDRARR</sequence>